<dbReference type="InterPro" id="IPR052350">
    <property type="entry name" value="Metallo-dep_Lactonases"/>
</dbReference>
<evidence type="ECO:0000259" key="2">
    <source>
        <dbReference type="Pfam" id="PF04909"/>
    </source>
</evidence>
<protein>
    <submittedName>
        <fullName evidence="3">Amidohydrolase family protein</fullName>
    </submittedName>
</protein>
<sequence>MEIVDAQVHLNMVGLQAGLVAMDAAGIDALVIDEFWGFDEHGRPLPNYPLSGGSVRHTSPLGEEAVARHPDRFAYVTRVQPDDPGLEEVIATVRERPGRLALRILPFVPKPPSAGESPENLAAVAAFAEELTGGRYDRYFALAERHSVPVFLQVNGIGIPGRLDAIEHIARHHPQLTVVIDHLGVAMPGSRAARPGRFAQFEEVATLARFPNVALKWGHATRLSEEPYPYQDVRTALHRIVEAFGAERIMWASDWTIDLDWSSWAESFSYIRDDEMLSQDDRAAILGGTVRRLLGWPASPAP</sequence>
<dbReference type="PANTHER" id="PTHR43569">
    <property type="entry name" value="AMIDOHYDROLASE"/>
    <property type="match status" value="1"/>
</dbReference>
<dbReference type="SUPFAM" id="SSF51556">
    <property type="entry name" value="Metallo-dependent hydrolases"/>
    <property type="match status" value="1"/>
</dbReference>
<dbReference type="EMBL" id="JBHSTP010000003">
    <property type="protein sequence ID" value="MFC6357092.1"/>
    <property type="molecule type" value="Genomic_DNA"/>
</dbReference>
<accession>A0ABW1VIE6</accession>
<dbReference type="Proteomes" id="UP001596306">
    <property type="component" value="Unassembled WGS sequence"/>
</dbReference>
<evidence type="ECO:0000313" key="4">
    <source>
        <dbReference type="Proteomes" id="UP001596306"/>
    </source>
</evidence>
<keyword evidence="4" id="KW-1185">Reference proteome</keyword>
<gene>
    <name evidence="3" type="ORF">ACFQB0_13355</name>
</gene>
<comment type="similarity">
    <text evidence="1">Belongs to the metallo-dependent hydrolases superfamily.</text>
</comment>
<evidence type="ECO:0000256" key="1">
    <source>
        <dbReference type="ARBA" id="ARBA00038310"/>
    </source>
</evidence>
<organism evidence="3 4">
    <name type="scientific">Luethyella okanaganae</name>
    <dbReference type="NCBI Taxonomy" id="69372"/>
    <lineage>
        <taxon>Bacteria</taxon>
        <taxon>Bacillati</taxon>
        <taxon>Actinomycetota</taxon>
        <taxon>Actinomycetes</taxon>
        <taxon>Micrococcales</taxon>
        <taxon>Microbacteriaceae</taxon>
        <taxon>Luethyella</taxon>
    </lineage>
</organism>
<dbReference type="Gene3D" id="3.20.20.140">
    <property type="entry name" value="Metal-dependent hydrolases"/>
    <property type="match status" value="1"/>
</dbReference>
<feature type="domain" description="Amidohydrolase-related" evidence="2">
    <location>
        <begin position="65"/>
        <end position="295"/>
    </location>
</feature>
<dbReference type="PANTHER" id="PTHR43569:SF2">
    <property type="entry name" value="AMIDOHYDROLASE-RELATED DOMAIN-CONTAINING PROTEIN"/>
    <property type="match status" value="1"/>
</dbReference>
<dbReference type="RefSeq" id="WP_386732524.1">
    <property type="nucleotide sequence ID" value="NZ_JBHSTP010000003.1"/>
</dbReference>
<name>A0ABW1VIE6_9MICO</name>
<comment type="caution">
    <text evidence="3">The sequence shown here is derived from an EMBL/GenBank/DDBJ whole genome shotgun (WGS) entry which is preliminary data.</text>
</comment>
<dbReference type="InterPro" id="IPR032466">
    <property type="entry name" value="Metal_Hydrolase"/>
</dbReference>
<evidence type="ECO:0000313" key="3">
    <source>
        <dbReference type="EMBL" id="MFC6357092.1"/>
    </source>
</evidence>
<dbReference type="Pfam" id="PF04909">
    <property type="entry name" value="Amidohydro_2"/>
    <property type="match status" value="1"/>
</dbReference>
<proteinExistence type="inferred from homology"/>
<reference evidence="4" key="1">
    <citation type="journal article" date="2019" name="Int. J. Syst. Evol. Microbiol.">
        <title>The Global Catalogue of Microorganisms (GCM) 10K type strain sequencing project: providing services to taxonomists for standard genome sequencing and annotation.</title>
        <authorList>
            <consortium name="The Broad Institute Genomics Platform"/>
            <consortium name="The Broad Institute Genome Sequencing Center for Infectious Disease"/>
            <person name="Wu L."/>
            <person name="Ma J."/>
        </authorList>
    </citation>
    <scope>NUCLEOTIDE SEQUENCE [LARGE SCALE GENOMIC DNA]</scope>
    <source>
        <strain evidence="4">CCUG 43304</strain>
    </source>
</reference>
<dbReference type="InterPro" id="IPR006680">
    <property type="entry name" value="Amidohydro-rel"/>
</dbReference>